<accession>A0A0D7BDU3</accession>
<dbReference type="Proteomes" id="UP000054007">
    <property type="component" value="Unassembled WGS sequence"/>
</dbReference>
<dbReference type="AlphaFoldDB" id="A0A0D7BDU3"/>
<dbReference type="OrthoDB" id="2873242at2759"/>
<feature type="transmembrane region" description="Helical" evidence="2">
    <location>
        <begin position="167"/>
        <end position="185"/>
    </location>
</feature>
<dbReference type="STRING" id="1314674.A0A0D7BDU3"/>
<feature type="transmembrane region" description="Helical" evidence="2">
    <location>
        <begin position="93"/>
        <end position="115"/>
    </location>
</feature>
<feature type="compositionally biased region" description="Basic residues" evidence="1">
    <location>
        <begin position="278"/>
        <end position="287"/>
    </location>
</feature>
<keyword evidence="2" id="KW-0472">Membrane</keyword>
<name>A0A0D7BDU3_9AGAR</name>
<reference evidence="3 4" key="1">
    <citation type="journal article" date="2015" name="Fungal Genet. Biol.">
        <title>Evolution of novel wood decay mechanisms in Agaricales revealed by the genome sequences of Fistulina hepatica and Cylindrobasidium torrendii.</title>
        <authorList>
            <person name="Floudas D."/>
            <person name="Held B.W."/>
            <person name="Riley R."/>
            <person name="Nagy L.G."/>
            <person name="Koehler G."/>
            <person name="Ransdell A.S."/>
            <person name="Younus H."/>
            <person name="Chow J."/>
            <person name="Chiniquy J."/>
            <person name="Lipzen A."/>
            <person name="Tritt A."/>
            <person name="Sun H."/>
            <person name="Haridas S."/>
            <person name="LaButti K."/>
            <person name="Ohm R.A."/>
            <person name="Kues U."/>
            <person name="Blanchette R.A."/>
            <person name="Grigoriev I.V."/>
            <person name="Minto R.E."/>
            <person name="Hibbett D.S."/>
        </authorList>
    </citation>
    <scope>NUCLEOTIDE SEQUENCE [LARGE SCALE GENOMIC DNA]</scope>
    <source>
        <strain evidence="3 4">FP15055 ss-10</strain>
    </source>
</reference>
<feature type="transmembrane region" description="Helical" evidence="2">
    <location>
        <begin position="50"/>
        <end position="73"/>
    </location>
</feature>
<feature type="compositionally biased region" description="Polar residues" evidence="1">
    <location>
        <begin position="306"/>
        <end position="327"/>
    </location>
</feature>
<evidence type="ECO:0000313" key="3">
    <source>
        <dbReference type="EMBL" id="KIY68385.1"/>
    </source>
</evidence>
<proteinExistence type="predicted"/>
<sequence>MPEDSRQIREAYFNACNFESLMRGIHFAVAWSALTALYTSRAKSERRHVLAFLVLALFIMSTVHMATFWAYVHNAFIIHGDTEDSIAEALDSYPAWFTGTTSISDLNAILADGILIWRTWVIWGYHWFIIVIPVATTILTLVFSIIATYRTVSNTSFGSLGVDYATALYSTSLITTILCTGLIVWRIISITRFSKSLKSYSSIMEILVESCMLYFVATLFALIAYIYSGPASEYASAFWTSMTGIAPTLIILRVASGKARPNDSWRDATPSGISTHSRSSKMPRFMHQHSASDDSRGHDLEDLESFRTTVDPTPTASVEATSFASTHRTPHKGENLVPSFRE</sequence>
<feature type="transmembrane region" description="Helical" evidence="2">
    <location>
        <begin position="206"/>
        <end position="228"/>
    </location>
</feature>
<dbReference type="EMBL" id="KN880504">
    <property type="protein sequence ID" value="KIY68385.1"/>
    <property type="molecule type" value="Genomic_DNA"/>
</dbReference>
<keyword evidence="2" id="KW-1133">Transmembrane helix</keyword>
<feature type="compositionally biased region" description="Basic and acidic residues" evidence="1">
    <location>
        <begin position="290"/>
        <end position="300"/>
    </location>
</feature>
<keyword evidence="2" id="KW-0812">Transmembrane</keyword>
<protein>
    <submittedName>
        <fullName evidence="3">Uncharacterized protein</fullName>
    </submittedName>
</protein>
<evidence type="ECO:0000313" key="4">
    <source>
        <dbReference type="Proteomes" id="UP000054007"/>
    </source>
</evidence>
<feature type="transmembrane region" description="Helical" evidence="2">
    <location>
        <begin position="234"/>
        <end position="255"/>
    </location>
</feature>
<evidence type="ECO:0000256" key="1">
    <source>
        <dbReference type="SAM" id="MobiDB-lite"/>
    </source>
</evidence>
<organism evidence="3 4">
    <name type="scientific">Cylindrobasidium torrendii FP15055 ss-10</name>
    <dbReference type="NCBI Taxonomy" id="1314674"/>
    <lineage>
        <taxon>Eukaryota</taxon>
        <taxon>Fungi</taxon>
        <taxon>Dikarya</taxon>
        <taxon>Basidiomycota</taxon>
        <taxon>Agaricomycotina</taxon>
        <taxon>Agaricomycetes</taxon>
        <taxon>Agaricomycetidae</taxon>
        <taxon>Agaricales</taxon>
        <taxon>Marasmiineae</taxon>
        <taxon>Physalacriaceae</taxon>
        <taxon>Cylindrobasidium</taxon>
    </lineage>
</organism>
<feature type="region of interest" description="Disordered" evidence="1">
    <location>
        <begin position="260"/>
        <end position="342"/>
    </location>
</feature>
<evidence type="ECO:0000256" key="2">
    <source>
        <dbReference type="SAM" id="Phobius"/>
    </source>
</evidence>
<keyword evidence="4" id="KW-1185">Reference proteome</keyword>
<gene>
    <name evidence="3" type="ORF">CYLTODRAFT_395535</name>
</gene>
<feature type="transmembrane region" description="Helical" evidence="2">
    <location>
        <begin position="127"/>
        <end position="147"/>
    </location>
</feature>